<protein>
    <submittedName>
        <fullName evidence="1">Uncharacterized protein</fullName>
    </submittedName>
</protein>
<sequence>MITRIDVYIYIKCIRVGIKFVLHATSATGSNITLVSIYIRLEQNKIVFESYTLLAF</sequence>
<name>A0ABD2VYI5_9HYME</name>
<keyword evidence="2" id="KW-1185">Reference proteome</keyword>
<proteinExistence type="predicted"/>
<reference evidence="1 2" key="1">
    <citation type="journal article" date="2024" name="bioRxiv">
        <title>A reference genome for Trichogramma kaykai: A tiny desert-dwelling parasitoid wasp with competing sex-ratio distorters.</title>
        <authorList>
            <person name="Culotta J."/>
            <person name="Lindsey A.R."/>
        </authorList>
    </citation>
    <scope>NUCLEOTIDE SEQUENCE [LARGE SCALE GENOMIC DNA]</scope>
    <source>
        <strain evidence="1 2">KSX58</strain>
    </source>
</reference>
<accession>A0ABD2VYI5</accession>
<dbReference type="AlphaFoldDB" id="A0ABD2VYI5"/>
<gene>
    <name evidence="1" type="ORF">TKK_018912</name>
</gene>
<dbReference type="EMBL" id="JBJJXI010000156">
    <property type="protein sequence ID" value="KAL3385467.1"/>
    <property type="molecule type" value="Genomic_DNA"/>
</dbReference>
<comment type="caution">
    <text evidence="1">The sequence shown here is derived from an EMBL/GenBank/DDBJ whole genome shotgun (WGS) entry which is preliminary data.</text>
</comment>
<organism evidence="1 2">
    <name type="scientific">Trichogramma kaykai</name>
    <dbReference type="NCBI Taxonomy" id="54128"/>
    <lineage>
        <taxon>Eukaryota</taxon>
        <taxon>Metazoa</taxon>
        <taxon>Ecdysozoa</taxon>
        <taxon>Arthropoda</taxon>
        <taxon>Hexapoda</taxon>
        <taxon>Insecta</taxon>
        <taxon>Pterygota</taxon>
        <taxon>Neoptera</taxon>
        <taxon>Endopterygota</taxon>
        <taxon>Hymenoptera</taxon>
        <taxon>Apocrita</taxon>
        <taxon>Proctotrupomorpha</taxon>
        <taxon>Chalcidoidea</taxon>
        <taxon>Trichogrammatidae</taxon>
        <taxon>Trichogramma</taxon>
    </lineage>
</organism>
<dbReference type="Proteomes" id="UP001627154">
    <property type="component" value="Unassembled WGS sequence"/>
</dbReference>
<evidence type="ECO:0000313" key="2">
    <source>
        <dbReference type="Proteomes" id="UP001627154"/>
    </source>
</evidence>
<evidence type="ECO:0000313" key="1">
    <source>
        <dbReference type="EMBL" id="KAL3385467.1"/>
    </source>
</evidence>